<accession>A0A2C5YBS5</accession>
<dbReference type="Pfam" id="PF01375">
    <property type="entry name" value="Enterotoxin_a"/>
    <property type="match status" value="1"/>
</dbReference>
<dbReference type="InterPro" id="IPR001144">
    <property type="entry name" value="Enterotoxin_A"/>
</dbReference>
<evidence type="ECO:0000256" key="1">
    <source>
        <dbReference type="ARBA" id="ARBA00022656"/>
    </source>
</evidence>
<evidence type="ECO:0000256" key="6">
    <source>
        <dbReference type="SAM" id="SignalP"/>
    </source>
</evidence>
<dbReference type="Proteomes" id="UP000226192">
    <property type="component" value="Unassembled WGS sequence"/>
</dbReference>
<protein>
    <submittedName>
        <fullName evidence="7">Putative enterotoxin</fullName>
    </submittedName>
</protein>
<sequence length="359" mass="40286">MAHTRWASLLAILSLLLLAWASPSHAHFLSGPEPGSKQPPLLARAAPAPSTVYRGDGRNPQKIKAAGGFLPHSNFPPRTLKAYSIYNHVIDTIVDVNSKKRDTVYVSTTTAWPTAANFASDRPLGGFVYRIHATPNMVDVQASLLSHNPFPGEREWVAMGGVRWEQIEGWMFLPENYSRVDWRKAGAPTLETELWRFIRNPDYSPRYNNEVASGGQPQLVGWFGEASAWANLNPWKKYKPTKTKTMLHYAVEFMNKNGKSVGWRGNFPLFGNTHKKARSVVDVPQNEEPRTWPQESAWLDTSAEGDWEPPSSDSATKRRRAFAPAKRDSSWNWAPPPTESPLTPETIDIPPDMEVDPTF</sequence>
<reference evidence="7 8" key="1">
    <citation type="submission" date="2017-06" db="EMBL/GenBank/DDBJ databases">
        <title>Ant-infecting Ophiocordyceps genomes reveal a high diversity of potential behavioral manipulation genes and a possible major role for enterotoxins.</title>
        <authorList>
            <person name="De Bekker C."/>
            <person name="Evans H.C."/>
            <person name="Brachmann A."/>
            <person name="Hughes D.P."/>
        </authorList>
    </citation>
    <scope>NUCLEOTIDE SEQUENCE [LARGE SCALE GENOMIC DNA]</scope>
    <source>
        <strain evidence="7 8">Map64</strain>
    </source>
</reference>
<dbReference type="EMBL" id="NJET01000022">
    <property type="protein sequence ID" value="PHH65073.1"/>
    <property type="molecule type" value="Genomic_DNA"/>
</dbReference>
<evidence type="ECO:0000256" key="2">
    <source>
        <dbReference type="ARBA" id="ARBA00022729"/>
    </source>
</evidence>
<evidence type="ECO:0000256" key="3">
    <source>
        <dbReference type="ARBA" id="ARBA00023026"/>
    </source>
</evidence>
<dbReference type="PRINTS" id="PR00771">
    <property type="entry name" value="ENTEROTOXINA"/>
</dbReference>
<keyword evidence="8" id="KW-1185">Reference proteome</keyword>
<keyword evidence="3" id="KW-0843">Virulence</keyword>
<dbReference type="OrthoDB" id="4927890at2759"/>
<organism evidence="7 8">
    <name type="scientific">Ophiocordyceps australis</name>
    <dbReference type="NCBI Taxonomy" id="1399860"/>
    <lineage>
        <taxon>Eukaryota</taxon>
        <taxon>Fungi</taxon>
        <taxon>Dikarya</taxon>
        <taxon>Ascomycota</taxon>
        <taxon>Pezizomycotina</taxon>
        <taxon>Sordariomycetes</taxon>
        <taxon>Hypocreomycetidae</taxon>
        <taxon>Hypocreales</taxon>
        <taxon>Ophiocordycipitaceae</taxon>
        <taxon>Ophiocordyceps</taxon>
    </lineage>
</organism>
<feature type="chain" id="PRO_5013107013" evidence="6">
    <location>
        <begin position="22"/>
        <end position="359"/>
    </location>
</feature>
<evidence type="ECO:0000313" key="8">
    <source>
        <dbReference type="Proteomes" id="UP000226192"/>
    </source>
</evidence>
<dbReference type="Gene3D" id="3.90.210.10">
    <property type="entry name" value="Heat-Labile Enterotoxin, subunit A"/>
    <property type="match status" value="1"/>
</dbReference>
<dbReference type="SUPFAM" id="SSF56399">
    <property type="entry name" value="ADP-ribosylation"/>
    <property type="match status" value="1"/>
</dbReference>
<keyword evidence="2 6" id="KW-0732">Signal</keyword>
<dbReference type="STRING" id="1399860.A0A2C5YBS5"/>
<evidence type="ECO:0000313" key="7">
    <source>
        <dbReference type="EMBL" id="PHH65073.1"/>
    </source>
</evidence>
<gene>
    <name evidence="7" type="ORF">CDD81_3471</name>
</gene>
<dbReference type="GO" id="GO:0090729">
    <property type="term" value="F:toxin activity"/>
    <property type="evidence" value="ECO:0007669"/>
    <property type="project" value="UniProtKB-KW"/>
</dbReference>
<proteinExistence type="predicted"/>
<evidence type="ECO:0000256" key="4">
    <source>
        <dbReference type="ARBA" id="ARBA00023157"/>
    </source>
</evidence>
<dbReference type="AlphaFoldDB" id="A0A2C5YBS5"/>
<feature type="region of interest" description="Disordered" evidence="5">
    <location>
        <begin position="282"/>
        <end position="359"/>
    </location>
</feature>
<comment type="caution">
    <text evidence="7">The sequence shown here is derived from an EMBL/GenBank/DDBJ whole genome shotgun (WGS) entry which is preliminary data.</text>
</comment>
<feature type="signal peptide" evidence="6">
    <location>
        <begin position="1"/>
        <end position="21"/>
    </location>
</feature>
<keyword evidence="4" id="KW-1015">Disulfide bond</keyword>
<keyword evidence="1" id="KW-0800">Toxin</keyword>
<evidence type="ECO:0000256" key="5">
    <source>
        <dbReference type="SAM" id="MobiDB-lite"/>
    </source>
</evidence>
<name>A0A2C5YBS5_9HYPO</name>